<dbReference type="Pfam" id="PF13609">
    <property type="entry name" value="Porin_4"/>
    <property type="match status" value="1"/>
</dbReference>
<dbReference type="Gene3D" id="2.40.160.10">
    <property type="entry name" value="Porin"/>
    <property type="match status" value="1"/>
</dbReference>
<sequence length="313" mass="32983">MKKTLVAIAVSSAALTSVSAFAADETVNFDVYGNIQLVYADSDANDSEITDNGSTFGFQGSTAISDDLTGFFKYELEADADEKTSGVDVNLDQAYIGLQGSFGKVQVGSFDSIYNNAIQDTYDQFEYYGVTNAGLTKEGDTIAYFSPSMGGFEVQLSAQFKGKAESETQGAGASVEDGTAVTAVVKYSVDALTIAAGYDSLENDTARSNADSATYGVSATFQATPALSVGAKWEEEEDLNTILGLAARFNYGAGDVYGTYQNVDPDAANSDDYNEYGVGVTYNLASNMYVYGEFGQSGAAEDDVTAVGATYLF</sequence>
<keyword evidence="7" id="KW-0406">Ion transport</keyword>
<dbReference type="PRINTS" id="PR00184">
    <property type="entry name" value="NEISSPPORIN"/>
</dbReference>
<keyword evidence="9" id="KW-0472">Membrane</keyword>
<keyword evidence="8" id="KW-0626">Porin</keyword>
<keyword evidence="4" id="KW-1134">Transmembrane beta strand</keyword>
<dbReference type="InterPro" id="IPR023614">
    <property type="entry name" value="Porin_dom_sf"/>
</dbReference>
<dbReference type="PRINTS" id="PR00182">
    <property type="entry name" value="ECOLNEIPORIN"/>
</dbReference>
<protein>
    <submittedName>
        <fullName evidence="13">Outer membrane protein (Porin)</fullName>
    </submittedName>
</protein>
<evidence type="ECO:0000313" key="14">
    <source>
        <dbReference type="Proteomes" id="UP000182769"/>
    </source>
</evidence>
<keyword evidence="14" id="KW-1185">Reference proteome</keyword>
<organism evidence="13 14">
    <name type="scientific">Marinomonas fungiae</name>
    <dbReference type="NCBI Taxonomy" id="1137284"/>
    <lineage>
        <taxon>Bacteria</taxon>
        <taxon>Pseudomonadati</taxon>
        <taxon>Pseudomonadota</taxon>
        <taxon>Gammaproteobacteria</taxon>
        <taxon>Oceanospirillales</taxon>
        <taxon>Oceanospirillaceae</taxon>
        <taxon>Marinomonas</taxon>
    </lineage>
</organism>
<accession>A0A0K6IJ09</accession>
<evidence type="ECO:0000256" key="10">
    <source>
        <dbReference type="ARBA" id="ARBA00023237"/>
    </source>
</evidence>
<dbReference type="AlphaFoldDB" id="A0A0K6IJ09"/>
<keyword evidence="6 11" id="KW-0732">Signal</keyword>
<dbReference type="OrthoDB" id="8957883at2"/>
<evidence type="ECO:0000256" key="4">
    <source>
        <dbReference type="ARBA" id="ARBA00022452"/>
    </source>
</evidence>
<dbReference type="InterPro" id="IPR002299">
    <property type="entry name" value="Porin_Neis"/>
</dbReference>
<dbReference type="SUPFAM" id="SSF56935">
    <property type="entry name" value="Porins"/>
    <property type="match status" value="1"/>
</dbReference>
<evidence type="ECO:0000256" key="9">
    <source>
        <dbReference type="ARBA" id="ARBA00023136"/>
    </source>
</evidence>
<evidence type="ECO:0000313" key="13">
    <source>
        <dbReference type="EMBL" id="CUB03073.1"/>
    </source>
</evidence>
<dbReference type="EMBL" id="CYHG01000002">
    <property type="protein sequence ID" value="CUB03073.1"/>
    <property type="molecule type" value="Genomic_DNA"/>
</dbReference>
<dbReference type="GO" id="GO:0034220">
    <property type="term" value="P:monoatomic ion transmembrane transport"/>
    <property type="evidence" value="ECO:0007669"/>
    <property type="project" value="InterPro"/>
</dbReference>
<reference evidence="14" key="1">
    <citation type="submission" date="2015-08" db="EMBL/GenBank/DDBJ databases">
        <authorList>
            <person name="Varghese N."/>
        </authorList>
    </citation>
    <scope>NUCLEOTIDE SEQUENCE [LARGE SCALE GENOMIC DNA]</scope>
    <source>
        <strain evidence="14">JCM 18476</strain>
    </source>
</reference>
<evidence type="ECO:0000256" key="5">
    <source>
        <dbReference type="ARBA" id="ARBA00022692"/>
    </source>
</evidence>
<dbReference type="GO" id="GO:0015288">
    <property type="term" value="F:porin activity"/>
    <property type="evidence" value="ECO:0007669"/>
    <property type="project" value="UniProtKB-KW"/>
</dbReference>
<evidence type="ECO:0000259" key="12">
    <source>
        <dbReference type="Pfam" id="PF13609"/>
    </source>
</evidence>
<feature type="chain" id="PRO_5005505350" evidence="11">
    <location>
        <begin position="23"/>
        <end position="313"/>
    </location>
</feature>
<dbReference type="RefSeq" id="WP_055462032.1">
    <property type="nucleotide sequence ID" value="NZ_CYHG01000002.1"/>
</dbReference>
<evidence type="ECO:0000256" key="1">
    <source>
        <dbReference type="ARBA" id="ARBA00004571"/>
    </source>
</evidence>
<keyword evidence="10" id="KW-0998">Cell outer membrane</keyword>
<dbReference type="InterPro" id="IPR001702">
    <property type="entry name" value="Porin_Gram-ve"/>
</dbReference>
<feature type="signal peptide" evidence="11">
    <location>
        <begin position="1"/>
        <end position="22"/>
    </location>
</feature>
<dbReference type="CDD" id="cd00342">
    <property type="entry name" value="gram_neg_porins"/>
    <property type="match status" value="1"/>
</dbReference>
<feature type="domain" description="Porin" evidence="12">
    <location>
        <begin position="9"/>
        <end position="297"/>
    </location>
</feature>
<dbReference type="InterPro" id="IPR050298">
    <property type="entry name" value="Gram-neg_bact_OMP"/>
</dbReference>
<dbReference type="Proteomes" id="UP000182769">
    <property type="component" value="Unassembled WGS sequence"/>
</dbReference>
<dbReference type="InterPro" id="IPR033900">
    <property type="entry name" value="Gram_neg_porin_domain"/>
</dbReference>
<dbReference type="GO" id="GO:0009279">
    <property type="term" value="C:cell outer membrane"/>
    <property type="evidence" value="ECO:0007669"/>
    <property type="project" value="UniProtKB-SubCell"/>
</dbReference>
<name>A0A0K6IJ09_9GAMM</name>
<evidence type="ECO:0000256" key="7">
    <source>
        <dbReference type="ARBA" id="ARBA00023065"/>
    </source>
</evidence>
<proteinExistence type="predicted"/>
<keyword evidence="5" id="KW-0812">Transmembrane</keyword>
<comment type="subunit">
    <text evidence="2">Homotrimer.</text>
</comment>
<gene>
    <name evidence="13" type="ORF">Ga0061065_102413</name>
</gene>
<comment type="subcellular location">
    <subcellularLocation>
        <location evidence="1">Cell outer membrane</location>
        <topology evidence="1">Multi-pass membrane protein</topology>
    </subcellularLocation>
</comment>
<evidence type="ECO:0000256" key="3">
    <source>
        <dbReference type="ARBA" id="ARBA00022448"/>
    </source>
</evidence>
<keyword evidence="3" id="KW-0813">Transport</keyword>
<dbReference type="PANTHER" id="PTHR34501:SF9">
    <property type="entry name" value="MAJOR OUTER MEMBRANE PROTEIN P.IA"/>
    <property type="match status" value="1"/>
</dbReference>
<evidence type="ECO:0000256" key="11">
    <source>
        <dbReference type="SAM" id="SignalP"/>
    </source>
</evidence>
<dbReference type="STRING" id="1137284.GCA_001418205_00917"/>
<evidence type="ECO:0000256" key="6">
    <source>
        <dbReference type="ARBA" id="ARBA00022729"/>
    </source>
</evidence>
<dbReference type="PANTHER" id="PTHR34501">
    <property type="entry name" value="PROTEIN YDDL-RELATED"/>
    <property type="match status" value="1"/>
</dbReference>
<evidence type="ECO:0000256" key="2">
    <source>
        <dbReference type="ARBA" id="ARBA00011233"/>
    </source>
</evidence>
<dbReference type="GO" id="GO:0046930">
    <property type="term" value="C:pore complex"/>
    <property type="evidence" value="ECO:0007669"/>
    <property type="project" value="UniProtKB-KW"/>
</dbReference>
<evidence type="ECO:0000256" key="8">
    <source>
        <dbReference type="ARBA" id="ARBA00023114"/>
    </source>
</evidence>